<sequence length="131" mass="15173">MITKLENSEDLLSIIIVFVAQHNGLHSTANCKRRKETAQVIQKFQKRSNETSSKQDPQQLIAILFKNWYKSCSERLFLHKIKSAKSLSKQLGYNSHLVINCLGEFYLCMPKPLEKWAENQGTLFSENQEKI</sequence>
<proteinExistence type="predicted"/>
<evidence type="ECO:0000313" key="1">
    <source>
        <dbReference type="EMBL" id="CAG8533875.1"/>
    </source>
</evidence>
<protein>
    <submittedName>
        <fullName evidence="1">43634_t:CDS:1</fullName>
    </submittedName>
</protein>
<name>A0ABM8W5Y1_GIGMA</name>
<comment type="caution">
    <text evidence="1">The sequence shown here is derived from an EMBL/GenBank/DDBJ whole genome shotgun (WGS) entry which is preliminary data.</text>
</comment>
<dbReference type="EMBL" id="CAJVQB010001395">
    <property type="protein sequence ID" value="CAG8533875.1"/>
    <property type="molecule type" value="Genomic_DNA"/>
</dbReference>
<organism evidence="1 2">
    <name type="scientific">Gigaspora margarita</name>
    <dbReference type="NCBI Taxonomy" id="4874"/>
    <lineage>
        <taxon>Eukaryota</taxon>
        <taxon>Fungi</taxon>
        <taxon>Fungi incertae sedis</taxon>
        <taxon>Mucoromycota</taxon>
        <taxon>Glomeromycotina</taxon>
        <taxon>Glomeromycetes</taxon>
        <taxon>Diversisporales</taxon>
        <taxon>Gigasporaceae</taxon>
        <taxon>Gigaspora</taxon>
    </lineage>
</organism>
<gene>
    <name evidence="1" type="ORF">GMARGA_LOCUS3753</name>
</gene>
<keyword evidence="2" id="KW-1185">Reference proteome</keyword>
<accession>A0ABM8W5Y1</accession>
<reference evidence="1 2" key="1">
    <citation type="submission" date="2021-06" db="EMBL/GenBank/DDBJ databases">
        <authorList>
            <person name="Kallberg Y."/>
            <person name="Tangrot J."/>
            <person name="Rosling A."/>
        </authorList>
    </citation>
    <scope>NUCLEOTIDE SEQUENCE [LARGE SCALE GENOMIC DNA]</scope>
    <source>
        <strain evidence="1 2">120-4 pot B 10/14</strain>
    </source>
</reference>
<dbReference type="Proteomes" id="UP000789901">
    <property type="component" value="Unassembled WGS sequence"/>
</dbReference>
<evidence type="ECO:0000313" key="2">
    <source>
        <dbReference type="Proteomes" id="UP000789901"/>
    </source>
</evidence>